<proteinExistence type="predicted"/>
<gene>
    <name evidence="1" type="ORF">C8A04DRAFT_25151</name>
</gene>
<dbReference type="Proteomes" id="UP001302676">
    <property type="component" value="Unassembled WGS sequence"/>
</dbReference>
<dbReference type="SUPFAM" id="SSF54427">
    <property type="entry name" value="NTF2-like"/>
    <property type="match status" value="1"/>
</dbReference>
<dbReference type="PANTHER" id="PTHR39401:SF1">
    <property type="entry name" value="SNOAL-LIKE DOMAIN-CONTAINING PROTEIN"/>
    <property type="match status" value="1"/>
</dbReference>
<comment type="caution">
    <text evidence="1">The sequence shown here is derived from an EMBL/GenBank/DDBJ whole genome shotgun (WGS) entry which is preliminary data.</text>
</comment>
<reference evidence="1" key="1">
    <citation type="journal article" date="2023" name="Mol. Phylogenet. Evol.">
        <title>Genome-scale phylogeny and comparative genomics of the fungal order Sordariales.</title>
        <authorList>
            <person name="Hensen N."/>
            <person name="Bonometti L."/>
            <person name="Westerberg I."/>
            <person name="Brannstrom I.O."/>
            <person name="Guillou S."/>
            <person name="Cros-Aarteil S."/>
            <person name="Calhoun S."/>
            <person name="Haridas S."/>
            <person name="Kuo A."/>
            <person name="Mondo S."/>
            <person name="Pangilinan J."/>
            <person name="Riley R."/>
            <person name="LaButti K."/>
            <person name="Andreopoulos B."/>
            <person name="Lipzen A."/>
            <person name="Chen C."/>
            <person name="Yan M."/>
            <person name="Daum C."/>
            <person name="Ng V."/>
            <person name="Clum A."/>
            <person name="Steindorff A."/>
            <person name="Ohm R.A."/>
            <person name="Martin F."/>
            <person name="Silar P."/>
            <person name="Natvig D.O."/>
            <person name="Lalanne C."/>
            <person name="Gautier V."/>
            <person name="Ament-Velasquez S.L."/>
            <person name="Kruys A."/>
            <person name="Hutchinson M.I."/>
            <person name="Powell A.J."/>
            <person name="Barry K."/>
            <person name="Miller A.N."/>
            <person name="Grigoriev I.V."/>
            <person name="Debuchy R."/>
            <person name="Gladieux P."/>
            <person name="Hiltunen Thoren M."/>
            <person name="Johannesson H."/>
        </authorList>
    </citation>
    <scope>NUCLEOTIDE SEQUENCE</scope>
    <source>
        <strain evidence="1">CBS 141.50</strain>
    </source>
</reference>
<organism evidence="1 2">
    <name type="scientific">Dichotomopilus funicola</name>
    <dbReference type="NCBI Taxonomy" id="1934379"/>
    <lineage>
        <taxon>Eukaryota</taxon>
        <taxon>Fungi</taxon>
        <taxon>Dikarya</taxon>
        <taxon>Ascomycota</taxon>
        <taxon>Pezizomycotina</taxon>
        <taxon>Sordariomycetes</taxon>
        <taxon>Sordariomycetidae</taxon>
        <taxon>Sordariales</taxon>
        <taxon>Chaetomiaceae</taxon>
        <taxon>Dichotomopilus</taxon>
    </lineage>
</organism>
<dbReference type="PANTHER" id="PTHR39401">
    <property type="entry name" value="SNOAL-LIKE DOMAIN-CONTAINING PROTEIN"/>
    <property type="match status" value="1"/>
</dbReference>
<evidence type="ECO:0008006" key="3">
    <source>
        <dbReference type="Google" id="ProtNLM"/>
    </source>
</evidence>
<sequence>MNGDGAPPLMDGAPPLNGLPEHEVLYPTDITVDPSIRAFISRFYHVSDDPDRNGEWADFFTEDALVKIGSNVAEGTEEIHRLRENMWVNVATRKHRVAKVFPAHFPATPTAPASIDDPEFMLFGTVAYTPRNSSAYIVVDWAGHARLTRDGADAPWRMLAYTVYF</sequence>
<dbReference type="RefSeq" id="XP_062640328.1">
    <property type="nucleotide sequence ID" value="XM_062779453.1"/>
</dbReference>
<protein>
    <recommendedName>
        <fullName evidence="3">SnoaL-like domain-containing protein</fullName>
    </recommendedName>
</protein>
<name>A0AAN6V8V4_9PEZI</name>
<dbReference type="AlphaFoldDB" id="A0AAN6V8V4"/>
<reference evidence="1" key="2">
    <citation type="submission" date="2023-05" db="EMBL/GenBank/DDBJ databases">
        <authorList>
            <consortium name="Lawrence Berkeley National Laboratory"/>
            <person name="Steindorff A."/>
            <person name="Hensen N."/>
            <person name="Bonometti L."/>
            <person name="Westerberg I."/>
            <person name="Brannstrom I.O."/>
            <person name="Guillou S."/>
            <person name="Cros-Aarteil S."/>
            <person name="Calhoun S."/>
            <person name="Haridas S."/>
            <person name="Kuo A."/>
            <person name="Mondo S."/>
            <person name="Pangilinan J."/>
            <person name="Riley R."/>
            <person name="Labutti K."/>
            <person name="Andreopoulos B."/>
            <person name="Lipzen A."/>
            <person name="Chen C."/>
            <person name="Yanf M."/>
            <person name="Daum C."/>
            <person name="Ng V."/>
            <person name="Clum A."/>
            <person name="Ohm R."/>
            <person name="Martin F."/>
            <person name="Silar P."/>
            <person name="Natvig D."/>
            <person name="Lalanne C."/>
            <person name="Gautier V."/>
            <person name="Ament-Velasquez S.L."/>
            <person name="Kruys A."/>
            <person name="Hutchinson M.I."/>
            <person name="Powell A.J."/>
            <person name="Barry K."/>
            <person name="Miller A.N."/>
            <person name="Grigoriev I.V."/>
            <person name="Debuchy R."/>
            <person name="Gladieux P."/>
            <person name="Thoren M.H."/>
            <person name="Johannesson H."/>
        </authorList>
    </citation>
    <scope>NUCLEOTIDE SEQUENCE</scope>
    <source>
        <strain evidence="1">CBS 141.50</strain>
    </source>
</reference>
<accession>A0AAN6V8V4</accession>
<dbReference type="GeneID" id="87816066"/>
<keyword evidence="2" id="KW-1185">Reference proteome</keyword>
<evidence type="ECO:0000313" key="2">
    <source>
        <dbReference type="Proteomes" id="UP001302676"/>
    </source>
</evidence>
<dbReference type="Gene3D" id="3.10.450.50">
    <property type="match status" value="1"/>
</dbReference>
<dbReference type="InterPro" id="IPR032710">
    <property type="entry name" value="NTF2-like_dom_sf"/>
</dbReference>
<dbReference type="EMBL" id="MU853558">
    <property type="protein sequence ID" value="KAK4146957.1"/>
    <property type="molecule type" value="Genomic_DNA"/>
</dbReference>
<evidence type="ECO:0000313" key="1">
    <source>
        <dbReference type="EMBL" id="KAK4146957.1"/>
    </source>
</evidence>